<feature type="domain" description="EGF-like" evidence="3">
    <location>
        <begin position="184"/>
        <end position="219"/>
    </location>
</feature>
<evidence type="ECO:0000313" key="5">
    <source>
        <dbReference type="EMBL" id="CAH3131257.1"/>
    </source>
</evidence>
<dbReference type="Pfam" id="PF06119">
    <property type="entry name" value="NIDO"/>
    <property type="match status" value="1"/>
</dbReference>
<accession>A0ABN8P6D1</accession>
<feature type="domain" description="NIDO" evidence="4">
    <location>
        <begin position="22"/>
        <end position="178"/>
    </location>
</feature>
<comment type="caution">
    <text evidence="5">The sequence shown here is derived from an EMBL/GenBank/DDBJ whole genome shotgun (WGS) entry which is preliminary data.</text>
</comment>
<keyword evidence="6" id="KW-1185">Reference proteome</keyword>
<dbReference type="PANTHER" id="PTHR13802">
    <property type="entry name" value="MUCIN 4-RELATED"/>
    <property type="match status" value="1"/>
</dbReference>
<comment type="caution">
    <text evidence="1">Lacks conserved residue(s) required for the propagation of feature annotation.</text>
</comment>
<keyword evidence="2" id="KW-1133">Transmembrane helix</keyword>
<name>A0ABN8P6D1_9CNID</name>
<organism evidence="5 6">
    <name type="scientific">Porites lobata</name>
    <dbReference type="NCBI Taxonomy" id="104759"/>
    <lineage>
        <taxon>Eukaryota</taxon>
        <taxon>Metazoa</taxon>
        <taxon>Cnidaria</taxon>
        <taxon>Anthozoa</taxon>
        <taxon>Hexacorallia</taxon>
        <taxon>Scleractinia</taxon>
        <taxon>Fungiina</taxon>
        <taxon>Poritidae</taxon>
        <taxon>Porites</taxon>
    </lineage>
</organism>
<dbReference type="Pfam" id="PF00008">
    <property type="entry name" value="EGF"/>
    <property type="match status" value="1"/>
</dbReference>
<feature type="transmembrane region" description="Helical" evidence="2">
    <location>
        <begin position="60"/>
        <end position="79"/>
    </location>
</feature>
<dbReference type="EMBL" id="CALNXK010000049">
    <property type="protein sequence ID" value="CAH3131257.1"/>
    <property type="molecule type" value="Genomic_DNA"/>
</dbReference>
<dbReference type="PROSITE" id="PS51220">
    <property type="entry name" value="NIDO"/>
    <property type="match status" value="1"/>
</dbReference>
<sequence length="232" mass="25091">IGTDGWVSLTAAGENTSVRFLPFEADVDTEGAGYVSWRETRDDSVTSVISSVTNSVFPDLAPVNITSAVLVFWIGVGYYKKNSDKVKLTFESEKTNTFELALATDGNRTFAIYVYANDMMQWTTGDRHGGGGNARVGLIKDDGSTFFMKGSSSPDVLRVHEASNTGLRGLWYFRVDTDMVVTPDEKKCVLGCDKHANCIESRIGYSCACKEGYKGEDATVGSCSPLPGNAVV</sequence>
<keyword evidence="2" id="KW-0472">Membrane</keyword>
<proteinExistence type="predicted"/>
<reference evidence="5 6" key="1">
    <citation type="submission" date="2022-05" db="EMBL/GenBank/DDBJ databases">
        <authorList>
            <consortium name="Genoscope - CEA"/>
            <person name="William W."/>
        </authorList>
    </citation>
    <scope>NUCLEOTIDE SEQUENCE [LARGE SCALE GENOMIC DNA]</scope>
</reference>
<feature type="non-terminal residue" evidence="5">
    <location>
        <position position="1"/>
    </location>
</feature>
<evidence type="ECO:0000256" key="2">
    <source>
        <dbReference type="SAM" id="Phobius"/>
    </source>
</evidence>
<dbReference type="PROSITE" id="PS50026">
    <property type="entry name" value="EGF_3"/>
    <property type="match status" value="1"/>
</dbReference>
<dbReference type="InterPro" id="IPR051495">
    <property type="entry name" value="Epithelial_Barrier/Signaling"/>
</dbReference>
<evidence type="ECO:0000259" key="4">
    <source>
        <dbReference type="PROSITE" id="PS51220"/>
    </source>
</evidence>
<evidence type="ECO:0008006" key="7">
    <source>
        <dbReference type="Google" id="ProtNLM"/>
    </source>
</evidence>
<evidence type="ECO:0000256" key="1">
    <source>
        <dbReference type="PROSITE-ProRule" id="PRU00076"/>
    </source>
</evidence>
<evidence type="ECO:0000259" key="3">
    <source>
        <dbReference type="PROSITE" id="PS50026"/>
    </source>
</evidence>
<dbReference type="InterPro" id="IPR000742">
    <property type="entry name" value="EGF"/>
</dbReference>
<keyword evidence="2" id="KW-0812">Transmembrane</keyword>
<evidence type="ECO:0000313" key="6">
    <source>
        <dbReference type="Proteomes" id="UP001159405"/>
    </source>
</evidence>
<dbReference type="PANTHER" id="PTHR13802:SF65">
    <property type="entry name" value="NIDOGEN"/>
    <property type="match status" value="1"/>
</dbReference>
<dbReference type="SMART" id="SM00539">
    <property type="entry name" value="NIDO"/>
    <property type="match status" value="1"/>
</dbReference>
<dbReference type="InterPro" id="IPR003886">
    <property type="entry name" value="NIDO_dom"/>
</dbReference>
<gene>
    <name evidence="5" type="ORF">PLOB_00035018</name>
</gene>
<dbReference type="Proteomes" id="UP001159405">
    <property type="component" value="Unassembled WGS sequence"/>
</dbReference>
<protein>
    <recommendedName>
        <fullName evidence="7">EGF-like domain-containing protein</fullName>
    </recommendedName>
</protein>
<dbReference type="SMART" id="SM00181">
    <property type="entry name" value="EGF"/>
    <property type="match status" value="1"/>
</dbReference>
<keyword evidence="1" id="KW-1015">Disulfide bond</keyword>
<dbReference type="Gene3D" id="2.10.25.10">
    <property type="entry name" value="Laminin"/>
    <property type="match status" value="1"/>
</dbReference>
<keyword evidence="1" id="KW-0245">EGF-like domain</keyword>
<feature type="disulfide bond" evidence="1">
    <location>
        <begin position="188"/>
        <end position="198"/>
    </location>
</feature>